<feature type="domain" description="Ion transport" evidence="8">
    <location>
        <begin position="75"/>
        <end position="356"/>
    </location>
</feature>
<evidence type="ECO:0000256" key="1">
    <source>
        <dbReference type="ARBA" id="ARBA00004141"/>
    </source>
</evidence>
<evidence type="ECO:0000259" key="8">
    <source>
        <dbReference type="Pfam" id="PF00520"/>
    </source>
</evidence>
<dbReference type="PANTHER" id="PTHR45651:SF68">
    <property type="entry name" value="ION TRANSPORT DOMAIN-CONTAINING PROTEIN"/>
    <property type="match status" value="1"/>
</dbReference>
<gene>
    <name evidence="10" type="primary">LOC110749638</name>
</gene>
<dbReference type="KEGG" id="pavi:110749638"/>
<comment type="subcellular location">
    <subcellularLocation>
        <location evidence="1">Membrane</location>
        <topology evidence="1">Multi-pass membrane protein</topology>
    </subcellularLocation>
</comment>
<keyword evidence="2 7" id="KW-0812">Transmembrane</keyword>
<dbReference type="InterPro" id="IPR005821">
    <property type="entry name" value="Ion_trans_dom"/>
</dbReference>
<dbReference type="RefSeq" id="XP_021805477.1">
    <property type="nucleotide sequence ID" value="XM_021949785.1"/>
</dbReference>
<protein>
    <submittedName>
        <fullName evidence="10">Cyclic nucleotide-gated ion channel 1-like</fullName>
    </submittedName>
</protein>
<evidence type="ECO:0000313" key="10">
    <source>
        <dbReference type="RefSeq" id="XP_021805477.1"/>
    </source>
</evidence>
<reference evidence="10" key="1">
    <citation type="submission" date="2025-08" db="UniProtKB">
        <authorList>
            <consortium name="RefSeq"/>
        </authorList>
    </citation>
    <scope>IDENTIFICATION</scope>
</reference>
<evidence type="ECO:0000256" key="6">
    <source>
        <dbReference type="SAM" id="MobiDB-lite"/>
    </source>
</evidence>
<feature type="transmembrane region" description="Helical" evidence="7">
    <location>
        <begin position="217"/>
        <end position="235"/>
    </location>
</feature>
<sequence length="358" mass="41130">MNTGSVEDLEDQRIQLSVPRGYSANGSTGSFRRRPNSVHPQPKRASAPSVPQYATSQTNQKKTTVEKLVLLLKPSWNTIFVTACVLAVSLDPLFFYIPIIDEKNKCLDMDVKLKNVALVLRSLFDVTFIVHIVYQIREAIKAVAEESDPNEEEQAAAKSTDWVSRFFDSFEQVDAIWEKLRWRSFITDILAVLPVPQVLLVVIFFKMGGPRYLENRKILNFFLLLQYVARIYRIYLSSEKITKSSGIWVKGLFNFFLYILASHVFGAFWYFFAIQRETSCWHRICGPYCPSNYTFYCNRDNGTATDMQSFINGLNTTCAPGGDFGFGIFQPALESHNTESKKLVQKLFFCFWWGLRNL</sequence>
<dbReference type="Pfam" id="PF00520">
    <property type="entry name" value="Ion_trans"/>
    <property type="match status" value="1"/>
</dbReference>
<organism evidence="9 10">
    <name type="scientific">Prunus avium</name>
    <name type="common">Cherry</name>
    <name type="synonym">Cerasus avium</name>
    <dbReference type="NCBI Taxonomy" id="42229"/>
    <lineage>
        <taxon>Eukaryota</taxon>
        <taxon>Viridiplantae</taxon>
        <taxon>Streptophyta</taxon>
        <taxon>Embryophyta</taxon>
        <taxon>Tracheophyta</taxon>
        <taxon>Spermatophyta</taxon>
        <taxon>Magnoliopsida</taxon>
        <taxon>eudicotyledons</taxon>
        <taxon>Gunneridae</taxon>
        <taxon>Pentapetalae</taxon>
        <taxon>rosids</taxon>
        <taxon>fabids</taxon>
        <taxon>Rosales</taxon>
        <taxon>Rosaceae</taxon>
        <taxon>Amygdaloideae</taxon>
        <taxon>Amygdaleae</taxon>
        <taxon>Prunus</taxon>
    </lineage>
</organism>
<evidence type="ECO:0000256" key="5">
    <source>
        <dbReference type="ARBA" id="ARBA00023303"/>
    </source>
</evidence>
<keyword evidence="9" id="KW-1185">Reference proteome</keyword>
<dbReference type="Gene3D" id="1.10.287.70">
    <property type="match status" value="1"/>
</dbReference>
<dbReference type="AlphaFoldDB" id="A0A6P5RSC0"/>
<feature type="transmembrane region" description="Helical" evidence="7">
    <location>
        <begin position="76"/>
        <end position="97"/>
    </location>
</feature>
<keyword evidence="5" id="KW-0406">Ion transport</keyword>
<evidence type="ECO:0000256" key="3">
    <source>
        <dbReference type="ARBA" id="ARBA00022989"/>
    </source>
</evidence>
<feature type="transmembrane region" description="Helical" evidence="7">
    <location>
        <begin position="118"/>
        <end position="136"/>
    </location>
</feature>
<accession>A0A6P5RSC0</accession>
<dbReference type="GO" id="GO:0016020">
    <property type="term" value="C:membrane"/>
    <property type="evidence" value="ECO:0007669"/>
    <property type="project" value="UniProtKB-SubCell"/>
</dbReference>
<name>A0A6P5RSC0_PRUAV</name>
<dbReference type="GO" id="GO:0005216">
    <property type="term" value="F:monoatomic ion channel activity"/>
    <property type="evidence" value="ECO:0007669"/>
    <property type="project" value="InterPro"/>
</dbReference>
<dbReference type="SUPFAM" id="SSF81324">
    <property type="entry name" value="Voltage-gated potassium channels"/>
    <property type="match status" value="1"/>
</dbReference>
<dbReference type="Proteomes" id="UP000515124">
    <property type="component" value="Unplaced"/>
</dbReference>
<evidence type="ECO:0000256" key="4">
    <source>
        <dbReference type="ARBA" id="ARBA00023136"/>
    </source>
</evidence>
<evidence type="ECO:0000313" key="9">
    <source>
        <dbReference type="Proteomes" id="UP000515124"/>
    </source>
</evidence>
<keyword evidence="5" id="KW-0813">Transport</keyword>
<evidence type="ECO:0000256" key="7">
    <source>
        <dbReference type="SAM" id="Phobius"/>
    </source>
</evidence>
<proteinExistence type="predicted"/>
<dbReference type="PANTHER" id="PTHR45651">
    <property type="entry name" value="CYCLIC NUCLEOTIDE-GATED ION CHANNEL 15-RELATED-RELATED"/>
    <property type="match status" value="1"/>
</dbReference>
<feature type="transmembrane region" description="Helical" evidence="7">
    <location>
        <begin position="255"/>
        <end position="274"/>
    </location>
</feature>
<evidence type="ECO:0000256" key="2">
    <source>
        <dbReference type="ARBA" id="ARBA00022692"/>
    </source>
</evidence>
<feature type="non-terminal residue" evidence="10">
    <location>
        <position position="358"/>
    </location>
</feature>
<keyword evidence="4 7" id="KW-0472">Membrane</keyword>
<keyword evidence="5" id="KW-0407">Ion channel</keyword>
<dbReference type="GeneID" id="110749638"/>
<feature type="transmembrane region" description="Helical" evidence="7">
    <location>
        <begin position="185"/>
        <end position="205"/>
    </location>
</feature>
<feature type="region of interest" description="Disordered" evidence="6">
    <location>
        <begin position="1"/>
        <end position="58"/>
    </location>
</feature>
<keyword evidence="3 7" id="KW-1133">Transmembrane helix</keyword>